<dbReference type="PROSITE" id="PS51257">
    <property type="entry name" value="PROKAR_LIPOPROTEIN"/>
    <property type="match status" value="1"/>
</dbReference>
<comment type="cofactor">
    <cofactor evidence="1">
        <name>FAD</name>
        <dbReference type="ChEBI" id="CHEBI:57692"/>
    </cofactor>
</comment>
<dbReference type="PROSITE" id="PS51387">
    <property type="entry name" value="FAD_PCMH"/>
    <property type="match status" value="1"/>
</dbReference>
<proteinExistence type="inferred from homology"/>
<evidence type="ECO:0000256" key="2">
    <source>
        <dbReference type="ARBA" id="ARBA00005466"/>
    </source>
</evidence>
<feature type="chain" id="PRO_5015141613" evidence="8">
    <location>
        <begin position="26"/>
        <end position="549"/>
    </location>
</feature>
<evidence type="ECO:0000256" key="5">
    <source>
        <dbReference type="ARBA" id="ARBA00022827"/>
    </source>
</evidence>
<evidence type="ECO:0000256" key="7">
    <source>
        <dbReference type="ARBA" id="ARBA00023180"/>
    </source>
</evidence>
<dbReference type="STRING" id="63057.A0A2P5FTD7"/>
<dbReference type="InterPro" id="IPR016167">
    <property type="entry name" value="FAD-bd_PCMH_sub1"/>
</dbReference>
<reference evidence="11" key="1">
    <citation type="submission" date="2016-06" db="EMBL/GenBank/DDBJ databases">
        <title>Parallel loss of symbiosis genes in relatives of nitrogen-fixing non-legume Parasponia.</title>
        <authorList>
            <person name="Van Velzen R."/>
            <person name="Holmer R."/>
            <person name="Bu F."/>
            <person name="Rutten L."/>
            <person name="Van Zeijl A."/>
            <person name="Liu W."/>
            <person name="Santuari L."/>
            <person name="Cao Q."/>
            <person name="Sharma T."/>
            <person name="Shen D."/>
            <person name="Roswanjaya Y."/>
            <person name="Wardhani T."/>
            <person name="Kalhor M.S."/>
            <person name="Jansen J."/>
            <person name="Van den Hoogen J."/>
            <person name="Gungor B."/>
            <person name="Hartog M."/>
            <person name="Hontelez J."/>
            <person name="Verver J."/>
            <person name="Yang W.-C."/>
            <person name="Schijlen E."/>
            <person name="Repin R."/>
            <person name="Schilthuizen M."/>
            <person name="Schranz E."/>
            <person name="Heidstra R."/>
            <person name="Miyata K."/>
            <person name="Fedorova E."/>
            <person name="Kohlen W."/>
            <person name="Bisseling T."/>
            <person name="Smit S."/>
            <person name="Geurts R."/>
        </authorList>
    </citation>
    <scope>NUCLEOTIDE SEQUENCE [LARGE SCALE GENOMIC DNA]</scope>
    <source>
        <strain evidence="11">cv. RG33-2</strain>
    </source>
</reference>
<dbReference type="AlphaFoldDB" id="A0A2P5FTD7"/>
<evidence type="ECO:0000256" key="3">
    <source>
        <dbReference type="ARBA" id="ARBA00022630"/>
    </source>
</evidence>
<evidence type="ECO:0000256" key="1">
    <source>
        <dbReference type="ARBA" id="ARBA00001974"/>
    </source>
</evidence>
<evidence type="ECO:0000313" key="10">
    <source>
        <dbReference type="EMBL" id="POO01056.1"/>
    </source>
</evidence>
<dbReference type="PANTHER" id="PTHR32448">
    <property type="entry name" value="OS08G0158400 PROTEIN"/>
    <property type="match status" value="1"/>
</dbReference>
<evidence type="ECO:0000313" key="11">
    <source>
        <dbReference type="Proteomes" id="UP000237000"/>
    </source>
</evidence>
<feature type="domain" description="FAD-binding PCMH-type" evidence="9">
    <location>
        <begin position="79"/>
        <end position="254"/>
    </location>
</feature>
<dbReference type="GO" id="GO:1901696">
    <property type="term" value="P:cannabinoid biosynthetic process"/>
    <property type="evidence" value="ECO:0007669"/>
    <property type="project" value="UniProtKB-ARBA"/>
</dbReference>
<dbReference type="InterPro" id="IPR012951">
    <property type="entry name" value="BBE"/>
</dbReference>
<dbReference type="InterPro" id="IPR036318">
    <property type="entry name" value="FAD-bd_PCMH-like_sf"/>
</dbReference>
<sequence length="549" mass="61936">MKPKMSRILLLFFISIFILQNPISSSSCYSSVHDNFIQCLNQNSPPQSPISQILYAPANSSYFPLLQSSIQNLRFFSTVTPKPLFILTPLLYSHVQTAVVCCKQNGLQLTIQSGGHDYEGLSYTASGSPFVVLELQNLRSIVVDIDQNTAWVDAGATVGELYYKIAEKSPVHGFPAGICPTVAAGGHFSGGGFGTMVRKFGLAADNVIDARVVDASGRILDRKSMGEALFWAIRGGGASSFCVVLSWKIELVHVPTTVTVFTLERTLGQDSTKLVHKWQYVSPEFDENLLVRVVVHSPEDEVNRVGHNVSRLSVIFEGLFLGKADELVGIMEEEFPELGLNLRDCSEMSWIESVLYFSMYPRDSPLEVLVSRTPQPKSFFKAKSDFVNEPLSENVLEKLWKWCLEEEKPILILEPFGGRMNEISESETPFPHREGNLYNIQYLVQWEDGENFKSTKKHLDWIRRVYERMTPYVSSNPRGAYLNYRDLDLGVNDFDGATYSQAKTWGFKYFKENFRRLAIVKGEVDPLNFFAYEQSVPPLFLNEAGREIE</sequence>
<keyword evidence="4 8" id="KW-0732">Signal</keyword>
<comment type="caution">
    <text evidence="10">The sequence shown here is derived from an EMBL/GenBank/DDBJ whole genome shotgun (WGS) entry which is preliminary data.</text>
</comment>
<keyword evidence="5" id="KW-0274">FAD</keyword>
<organism evidence="10 11">
    <name type="scientific">Trema orientale</name>
    <name type="common">Charcoal tree</name>
    <name type="synonym">Celtis orientalis</name>
    <dbReference type="NCBI Taxonomy" id="63057"/>
    <lineage>
        <taxon>Eukaryota</taxon>
        <taxon>Viridiplantae</taxon>
        <taxon>Streptophyta</taxon>
        <taxon>Embryophyta</taxon>
        <taxon>Tracheophyta</taxon>
        <taxon>Spermatophyta</taxon>
        <taxon>Magnoliopsida</taxon>
        <taxon>eudicotyledons</taxon>
        <taxon>Gunneridae</taxon>
        <taxon>Pentapetalae</taxon>
        <taxon>rosids</taxon>
        <taxon>fabids</taxon>
        <taxon>Rosales</taxon>
        <taxon>Cannabaceae</taxon>
        <taxon>Trema</taxon>
    </lineage>
</organism>
<dbReference type="GO" id="GO:0071949">
    <property type="term" value="F:FAD binding"/>
    <property type="evidence" value="ECO:0007669"/>
    <property type="project" value="InterPro"/>
</dbReference>
<evidence type="ECO:0000256" key="8">
    <source>
        <dbReference type="SAM" id="SignalP"/>
    </source>
</evidence>
<dbReference type="Gene3D" id="3.30.465.10">
    <property type="match status" value="1"/>
</dbReference>
<name>A0A2P5FTD7_TREOI</name>
<comment type="similarity">
    <text evidence="2">Belongs to the oxygen-dependent FAD-linked oxidoreductase family.</text>
</comment>
<accession>A0A2P5FTD7</accession>
<dbReference type="Pfam" id="PF01565">
    <property type="entry name" value="FAD_binding_4"/>
    <property type="match status" value="1"/>
</dbReference>
<dbReference type="GO" id="GO:0016491">
    <property type="term" value="F:oxidoreductase activity"/>
    <property type="evidence" value="ECO:0007669"/>
    <property type="project" value="InterPro"/>
</dbReference>
<dbReference type="InterPro" id="IPR016166">
    <property type="entry name" value="FAD-bd_PCMH"/>
</dbReference>
<protein>
    <submittedName>
        <fullName evidence="10">Xanthine dehydrogenase C subunit</fullName>
    </submittedName>
</protein>
<dbReference type="OrthoDB" id="407275at2759"/>
<keyword evidence="7" id="KW-0325">Glycoprotein</keyword>
<keyword evidence="6" id="KW-1015">Disulfide bond</keyword>
<dbReference type="InParanoid" id="A0A2P5FTD7"/>
<keyword evidence="11" id="KW-1185">Reference proteome</keyword>
<dbReference type="SUPFAM" id="SSF56176">
    <property type="entry name" value="FAD-binding/transporter-associated domain-like"/>
    <property type="match status" value="1"/>
</dbReference>
<dbReference type="Proteomes" id="UP000237000">
    <property type="component" value="Unassembled WGS sequence"/>
</dbReference>
<dbReference type="Gene3D" id="3.30.43.10">
    <property type="entry name" value="Uridine Diphospho-n-acetylenolpyruvylglucosamine Reductase, domain 2"/>
    <property type="match status" value="1"/>
</dbReference>
<dbReference type="EMBL" id="JXTC01000010">
    <property type="protein sequence ID" value="POO01056.1"/>
    <property type="molecule type" value="Genomic_DNA"/>
</dbReference>
<evidence type="ECO:0000256" key="4">
    <source>
        <dbReference type="ARBA" id="ARBA00022729"/>
    </source>
</evidence>
<evidence type="ECO:0000256" key="6">
    <source>
        <dbReference type="ARBA" id="ARBA00023157"/>
    </source>
</evidence>
<evidence type="ECO:0000259" key="9">
    <source>
        <dbReference type="PROSITE" id="PS51387"/>
    </source>
</evidence>
<dbReference type="Gene3D" id="3.40.462.20">
    <property type="match status" value="1"/>
</dbReference>
<feature type="signal peptide" evidence="8">
    <location>
        <begin position="1"/>
        <end position="25"/>
    </location>
</feature>
<dbReference type="InterPro" id="IPR016169">
    <property type="entry name" value="FAD-bd_PCMH_sub2"/>
</dbReference>
<dbReference type="InterPro" id="IPR006094">
    <property type="entry name" value="Oxid_FAD_bind_N"/>
</dbReference>
<gene>
    <name evidence="10" type="ORF">TorRG33x02_032390</name>
</gene>
<dbReference type="Pfam" id="PF08031">
    <property type="entry name" value="BBE"/>
    <property type="match status" value="1"/>
</dbReference>
<keyword evidence="3" id="KW-0285">Flavoprotein</keyword>
<dbReference type="FunFam" id="3.30.43.10:FF:000004">
    <property type="entry name" value="Berberine bridge enzyme-like 15"/>
    <property type="match status" value="1"/>
</dbReference>